<dbReference type="PRINTS" id="PR00862">
    <property type="entry name" value="PROLIGOPTASE"/>
</dbReference>
<dbReference type="GO" id="GO:0006508">
    <property type="term" value="P:proteolysis"/>
    <property type="evidence" value="ECO:0007669"/>
    <property type="project" value="UniProtKB-KW"/>
</dbReference>
<dbReference type="Gene3D" id="3.40.50.1820">
    <property type="entry name" value="alpha/beta hydrolase"/>
    <property type="match status" value="1"/>
</dbReference>
<dbReference type="GO" id="GO:0005829">
    <property type="term" value="C:cytosol"/>
    <property type="evidence" value="ECO:0007669"/>
    <property type="project" value="TreeGrafter"/>
</dbReference>
<dbReference type="Gene3D" id="2.130.10.120">
    <property type="entry name" value="Prolyl oligopeptidase, N-terminal domain"/>
    <property type="match status" value="1"/>
</dbReference>
<sequence length="689" mass="77249">MRKQILLTALMMAMVTTAQEDPFLWLEEVDGEKAMEWVEQQNTATTNVLKQHPKFGQVYNKTLEILNSKERIAYPAIRGDHVYNFWQDETYPRGVWRRTKLEAYLKDAPEWEILLDLSKLSEKEGENWSFKGVDTLHPDFDICMLRLSRGGGDAVVSREFNIGEKAFVQGGFVLEEAKSDTSWLDRDTLLVGTDFGEGSMTASGYPRQVKKWTRGTPLEKAGLVFEGKHDDVSVRSFVQNTVARKYAVITRGISFYESEYHAYETGKLIKLDLPLDVDVSGFFKGHLLAKPKKDWNVGGRKVVGGSLLALDYHALLQGKHEFKVLFKPTERDSLGAVSSTENLILVRVFKGGRYDLLIQHSFDKGKWTVDHVAAPEHGTLSVVSADDYSDRLFLTHESALSPRTLYYSKDTKEFSKVKSLPEFFNGNDFKVEFHEAASKDGTMIPYSIVLPRAAKLDGSNPTLLYGYGGFEISLRPGYSPVMGATWLANGGAFAVANIRGGGEFGPAWHQAALKENRQRAYDDFIAVSEDLIQRGYCSPKTLGVKGGSNGGLLVGVVATQRPELYEAVICAVPLLDMKRFNKLLAGASWMAEYGNPDIPEEWAYIGNYSPYQNLAKDGDYPKIYFTTTTRDDRVHPGHARKMAARMEQFGHPFFYFENTEGGHGAGVTNEQKAMMESLGYVYLLKMLSK</sequence>
<gene>
    <name evidence="7" type="ORF">PDESU_05778</name>
</gene>
<feature type="domain" description="Peptidase S9 prolyl oligopeptidase catalytic" evidence="5">
    <location>
        <begin position="485"/>
        <end position="676"/>
    </location>
</feature>
<organism evidence="7 8">
    <name type="scientific">Pontiella desulfatans</name>
    <dbReference type="NCBI Taxonomy" id="2750659"/>
    <lineage>
        <taxon>Bacteria</taxon>
        <taxon>Pseudomonadati</taxon>
        <taxon>Kiritimatiellota</taxon>
        <taxon>Kiritimatiellia</taxon>
        <taxon>Kiritimatiellales</taxon>
        <taxon>Pontiellaceae</taxon>
        <taxon>Pontiella</taxon>
    </lineage>
</organism>
<evidence type="ECO:0000259" key="6">
    <source>
        <dbReference type="Pfam" id="PF02897"/>
    </source>
</evidence>
<keyword evidence="2" id="KW-0378">Hydrolase</keyword>
<evidence type="ECO:0000259" key="5">
    <source>
        <dbReference type="Pfam" id="PF00326"/>
    </source>
</evidence>
<evidence type="ECO:0000313" key="8">
    <source>
        <dbReference type="Proteomes" id="UP000366872"/>
    </source>
</evidence>
<evidence type="ECO:0000256" key="3">
    <source>
        <dbReference type="ARBA" id="ARBA00022825"/>
    </source>
</evidence>
<dbReference type="SUPFAM" id="SSF50993">
    <property type="entry name" value="Peptidase/esterase 'gauge' domain"/>
    <property type="match status" value="1"/>
</dbReference>
<evidence type="ECO:0000313" key="7">
    <source>
        <dbReference type="EMBL" id="VGO17183.1"/>
    </source>
</evidence>
<keyword evidence="1" id="KW-0645">Protease</keyword>
<dbReference type="AlphaFoldDB" id="A0A6C2UBE2"/>
<feature type="signal peptide" evidence="4">
    <location>
        <begin position="1"/>
        <end position="18"/>
    </location>
</feature>
<keyword evidence="4" id="KW-0732">Signal</keyword>
<feature type="domain" description="Peptidase S9A N-terminal" evidence="6">
    <location>
        <begin position="17"/>
        <end position="411"/>
    </location>
</feature>
<dbReference type="InterPro" id="IPR023302">
    <property type="entry name" value="Pept_S9A_N"/>
</dbReference>
<evidence type="ECO:0000256" key="2">
    <source>
        <dbReference type="ARBA" id="ARBA00022801"/>
    </source>
</evidence>
<name>A0A6C2UBE2_PONDE</name>
<accession>A0A6C2UBE2</accession>
<proteinExistence type="predicted"/>
<evidence type="ECO:0000256" key="4">
    <source>
        <dbReference type="SAM" id="SignalP"/>
    </source>
</evidence>
<reference evidence="7 8" key="1">
    <citation type="submission" date="2019-04" db="EMBL/GenBank/DDBJ databases">
        <authorList>
            <person name="Van Vliet M D."/>
        </authorList>
    </citation>
    <scope>NUCLEOTIDE SEQUENCE [LARGE SCALE GENOMIC DNA]</scope>
    <source>
        <strain evidence="7 8">F1</strain>
    </source>
</reference>
<protein>
    <submittedName>
        <fullName evidence="7">Prolyl endopeptidase</fullName>
    </submittedName>
</protein>
<dbReference type="PANTHER" id="PTHR42881:SF13">
    <property type="entry name" value="PROLYL ENDOPEPTIDASE"/>
    <property type="match status" value="1"/>
</dbReference>
<dbReference type="InterPro" id="IPR029058">
    <property type="entry name" value="AB_hydrolase_fold"/>
</dbReference>
<dbReference type="Pfam" id="PF00326">
    <property type="entry name" value="Peptidase_S9"/>
    <property type="match status" value="1"/>
</dbReference>
<dbReference type="EMBL" id="CAAHFG010000004">
    <property type="protein sequence ID" value="VGO17183.1"/>
    <property type="molecule type" value="Genomic_DNA"/>
</dbReference>
<dbReference type="InterPro" id="IPR001375">
    <property type="entry name" value="Peptidase_S9_cat"/>
</dbReference>
<dbReference type="InterPro" id="IPR051167">
    <property type="entry name" value="Prolyl_oligopep/macrocyclase"/>
</dbReference>
<dbReference type="GO" id="GO:0070012">
    <property type="term" value="F:oligopeptidase activity"/>
    <property type="evidence" value="ECO:0007669"/>
    <property type="project" value="TreeGrafter"/>
</dbReference>
<keyword evidence="3" id="KW-0720">Serine protease</keyword>
<dbReference type="PANTHER" id="PTHR42881">
    <property type="entry name" value="PROLYL ENDOPEPTIDASE"/>
    <property type="match status" value="1"/>
</dbReference>
<dbReference type="Pfam" id="PF02897">
    <property type="entry name" value="Peptidase_S9_N"/>
    <property type="match status" value="1"/>
</dbReference>
<dbReference type="RefSeq" id="WP_222847357.1">
    <property type="nucleotide sequence ID" value="NZ_CAAHFG010000004.1"/>
</dbReference>
<dbReference type="GO" id="GO:0004252">
    <property type="term" value="F:serine-type endopeptidase activity"/>
    <property type="evidence" value="ECO:0007669"/>
    <property type="project" value="InterPro"/>
</dbReference>
<feature type="chain" id="PRO_5025635953" evidence="4">
    <location>
        <begin position="19"/>
        <end position="689"/>
    </location>
</feature>
<evidence type="ECO:0000256" key="1">
    <source>
        <dbReference type="ARBA" id="ARBA00022670"/>
    </source>
</evidence>
<keyword evidence="8" id="KW-1185">Reference proteome</keyword>
<dbReference type="SUPFAM" id="SSF53474">
    <property type="entry name" value="alpha/beta-Hydrolases"/>
    <property type="match status" value="1"/>
</dbReference>
<dbReference type="Proteomes" id="UP000366872">
    <property type="component" value="Unassembled WGS sequence"/>
</dbReference>
<dbReference type="InterPro" id="IPR002470">
    <property type="entry name" value="Peptidase_S9A"/>
</dbReference>